<organism evidence="2 3">
    <name type="scientific">Caminibacter pacificus</name>
    <dbReference type="NCBI Taxonomy" id="1424653"/>
    <lineage>
        <taxon>Bacteria</taxon>
        <taxon>Pseudomonadati</taxon>
        <taxon>Campylobacterota</taxon>
        <taxon>Epsilonproteobacteria</taxon>
        <taxon>Nautiliales</taxon>
        <taxon>Nautiliaceae</taxon>
        <taxon>Caminibacter</taxon>
    </lineage>
</organism>
<dbReference type="Pfam" id="PF01661">
    <property type="entry name" value="Macro"/>
    <property type="match status" value="1"/>
</dbReference>
<evidence type="ECO:0000259" key="1">
    <source>
        <dbReference type="PROSITE" id="PS51154"/>
    </source>
</evidence>
<evidence type="ECO:0000313" key="2">
    <source>
        <dbReference type="EMBL" id="QCI28264.1"/>
    </source>
</evidence>
<accession>A0ABX5TIC9</accession>
<dbReference type="PROSITE" id="PS51154">
    <property type="entry name" value="MACRO"/>
    <property type="match status" value="1"/>
</dbReference>
<dbReference type="Proteomes" id="UP000298805">
    <property type="component" value="Chromosome"/>
</dbReference>
<dbReference type="InterPro" id="IPR043472">
    <property type="entry name" value="Macro_dom-like"/>
</dbReference>
<dbReference type="Gene3D" id="3.40.220.10">
    <property type="entry name" value="Leucine Aminopeptidase, subunit E, domain 1"/>
    <property type="match status" value="1"/>
</dbReference>
<dbReference type="InterPro" id="IPR002589">
    <property type="entry name" value="Macro_dom"/>
</dbReference>
<protein>
    <recommendedName>
        <fullName evidence="1">Macro domain-containing protein</fullName>
    </recommendedName>
</protein>
<name>A0ABX5TIC9_9BACT</name>
<reference evidence="2" key="1">
    <citation type="submission" date="2019-06" db="EMBL/GenBank/DDBJ databases">
        <title>A comparative analysis of the Nautiliaceae.</title>
        <authorList>
            <person name="Grosche A."/>
            <person name="Smedile F."/>
            <person name="Vetriani C."/>
        </authorList>
    </citation>
    <scope>NUCLEOTIDE SEQUENCE</scope>
    <source>
        <strain evidence="2">TB6</strain>
    </source>
</reference>
<proteinExistence type="predicted"/>
<gene>
    <name evidence="2" type="ORF">C6V80_04620</name>
</gene>
<sequence>MCSYFHFQSFIYYKTFKGEIQVYKVVIKKGDIFSEKSADFIVNPSNTELILGSGVSGAFRRVCGSALQNEMRKLAPIKQGEVAVTDCPGHPEYKKALHVAIMDYTSNNPSPTLEVIKKSLQNIEKIIKNHTPCKIVLPLMGVGVGGLDKEEVIKIYKEFFFKNVDFDCEVVIYGYKDEDYTLLKKYFEK</sequence>
<feature type="domain" description="Macro" evidence="1">
    <location>
        <begin position="12"/>
        <end position="189"/>
    </location>
</feature>
<dbReference type="SUPFAM" id="SSF52949">
    <property type="entry name" value="Macro domain-like"/>
    <property type="match status" value="1"/>
</dbReference>
<evidence type="ECO:0000313" key="3">
    <source>
        <dbReference type="Proteomes" id="UP000298805"/>
    </source>
</evidence>
<dbReference type="SMART" id="SM00506">
    <property type="entry name" value="A1pp"/>
    <property type="match status" value="1"/>
</dbReference>
<dbReference type="EMBL" id="CP027432">
    <property type="protein sequence ID" value="QCI28264.1"/>
    <property type="molecule type" value="Genomic_DNA"/>
</dbReference>
<keyword evidence="3" id="KW-1185">Reference proteome</keyword>